<reference evidence="2" key="1">
    <citation type="submission" date="2020-08" db="EMBL/GenBank/DDBJ databases">
        <title>Genome public.</title>
        <authorList>
            <person name="Liu C."/>
            <person name="Sun Q."/>
        </authorList>
    </citation>
    <scope>NUCLEOTIDE SEQUENCE</scope>
    <source>
        <strain evidence="2">BX7</strain>
    </source>
</reference>
<dbReference type="RefSeq" id="WP_249299256.1">
    <property type="nucleotide sequence ID" value="NZ_JACRSP010000001.1"/>
</dbReference>
<evidence type="ECO:0000313" key="3">
    <source>
        <dbReference type="Proteomes" id="UP000620366"/>
    </source>
</evidence>
<sequence>MATERFFKNTAKQRRPRPPKSALSVLKNILVTLCILVAVFYLGLYLTDRKLRPMVIDVAGNRAQAIAVRSISEAVNEELAANGVEYEELVTLETNKDGDITALKTNVIKINQLKATLSEAILKKLQIDETVISIPLGNIINGELLSGRGPRINLRMVPFGTVTTDIENVFSSGGINQTRHQIMLNVHASVGILMPISSVTSEVTTSICIAETVIVGTVPEYYTNVDTSKENMVGDINDYGWNANIAE</sequence>
<keyword evidence="3" id="KW-1185">Reference proteome</keyword>
<dbReference type="NCBIfam" id="TIGR02832">
    <property type="entry name" value="spo_yunB"/>
    <property type="match status" value="1"/>
</dbReference>
<dbReference type="AlphaFoldDB" id="A0A926DDX0"/>
<accession>A0A926DDX0</accession>
<proteinExistence type="predicted"/>
<keyword evidence="1" id="KW-0812">Transmembrane</keyword>
<keyword evidence="1" id="KW-1133">Transmembrane helix</keyword>
<dbReference type="InterPro" id="IPR014197">
    <property type="entry name" value="Sporulation_prot_YunB"/>
</dbReference>
<protein>
    <submittedName>
        <fullName evidence="2">Sporulation protein YunB</fullName>
    </submittedName>
</protein>
<comment type="caution">
    <text evidence="2">The sequence shown here is derived from an EMBL/GenBank/DDBJ whole genome shotgun (WGS) entry which is preliminary data.</text>
</comment>
<dbReference type="Proteomes" id="UP000620366">
    <property type="component" value="Unassembled WGS sequence"/>
</dbReference>
<name>A0A926DDX0_9FIRM</name>
<organism evidence="2 3">
    <name type="scientific">Feifania hominis</name>
    <dbReference type="NCBI Taxonomy" id="2763660"/>
    <lineage>
        <taxon>Bacteria</taxon>
        <taxon>Bacillati</taxon>
        <taxon>Bacillota</taxon>
        <taxon>Clostridia</taxon>
        <taxon>Eubacteriales</taxon>
        <taxon>Feifaniaceae</taxon>
        <taxon>Feifania</taxon>
    </lineage>
</organism>
<evidence type="ECO:0000256" key="1">
    <source>
        <dbReference type="SAM" id="Phobius"/>
    </source>
</evidence>
<gene>
    <name evidence="2" type="primary">yunB</name>
    <name evidence="2" type="ORF">H8695_02315</name>
</gene>
<dbReference type="Pfam" id="PF09560">
    <property type="entry name" value="Spore_YunB"/>
    <property type="match status" value="1"/>
</dbReference>
<dbReference type="EMBL" id="JACRSP010000001">
    <property type="protein sequence ID" value="MBC8535529.1"/>
    <property type="molecule type" value="Genomic_DNA"/>
</dbReference>
<evidence type="ECO:0000313" key="2">
    <source>
        <dbReference type="EMBL" id="MBC8535529.1"/>
    </source>
</evidence>
<keyword evidence="1" id="KW-0472">Membrane</keyword>
<dbReference type="PIRSF" id="PIRSF021383">
    <property type="entry name" value="YunB"/>
    <property type="match status" value="1"/>
</dbReference>
<feature type="transmembrane region" description="Helical" evidence="1">
    <location>
        <begin position="21"/>
        <end position="46"/>
    </location>
</feature>